<keyword evidence="2" id="KW-1185">Reference proteome</keyword>
<evidence type="ECO:0000313" key="2">
    <source>
        <dbReference type="Proteomes" id="UP000304953"/>
    </source>
</evidence>
<evidence type="ECO:0000313" key="1">
    <source>
        <dbReference type="EMBL" id="TGY97078.1"/>
    </source>
</evidence>
<proteinExistence type="predicted"/>
<comment type="caution">
    <text evidence="1">The sequence shown here is derived from an EMBL/GenBank/DDBJ whole genome shotgun (WGS) entry which is preliminary data.</text>
</comment>
<dbReference type="Proteomes" id="UP000304953">
    <property type="component" value="Unassembled WGS sequence"/>
</dbReference>
<dbReference type="EMBL" id="SRYA01000010">
    <property type="protein sequence ID" value="TGY97078.1"/>
    <property type="molecule type" value="Genomic_DNA"/>
</dbReference>
<sequence length="342" mass="38461">MEEKILKASSAVFTLMIAGAVLILGQFSVVNKREAKREQMSELQMLAYYTEQAEEEEDIAFRQQLRLELPAGMTEDKIVIENDYVKQLITIQIPEVEKDYFREHPLLGRSDYINDLYMENGVIEITMDAVYEVNTVVKNGYLYVNFLTPRQVYDKVVVIDAGHGGGAPGAIKQGIMEKDINLSIVLELKKLLDENDRNLGVYYTRTEDINPTFEQRAQLGGKVRANFFISVHSNSTTDGQMSDYNGTEVMYDEEKDGEGFSSKHLAEICLEEITGSMGSKNNGLTHGNGIYIIRNNEVPAALIEVGFMTNQAELNKLNSAEYQKLAAQGIYNAIMRALDEGY</sequence>
<name>A0AC61RZ83_9FIRM</name>
<protein>
    <submittedName>
        <fullName evidence="1">N-acetylmuramoyl-L-alanine amidase</fullName>
    </submittedName>
</protein>
<accession>A0AC61RZ83</accession>
<organism evidence="1 2">
    <name type="scientific">Petralouisia muris</name>
    <dbReference type="NCBI Taxonomy" id="3032872"/>
    <lineage>
        <taxon>Bacteria</taxon>
        <taxon>Bacillati</taxon>
        <taxon>Bacillota</taxon>
        <taxon>Clostridia</taxon>
        <taxon>Lachnospirales</taxon>
        <taxon>Lachnospiraceae</taxon>
        <taxon>Petralouisia</taxon>
    </lineage>
</organism>
<gene>
    <name evidence="1" type="ORF">E5329_06365</name>
</gene>
<reference evidence="1" key="1">
    <citation type="submission" date="2019-04" db="EMBL/GenBank/DDBJ databases">
        <title>Microbes associate with the intestines of laboratory mice.</title>
        <authorList>
            <person name="Navarre W."/>
            <person name="Wong E."/>
            <person name="Huang K."/>
            <person name="Tropini C."/>
            <person name="Ng K."/>
            <person name="Yu B."/>
        </authorList>
    </citation>
    <scope>NUCLEOTIDE SEQUENCE</scope>
    <source>
        <strain evidence="1">NM01_1-7b</strain>
    </source>
</reference>